<evidence type="ECO:0000313" key="2">
    <source>
        <dbReference type="EMBL" id="KAL1403999.1"/>
    </source>
</evidence>
<feature type="region of interest" description="Disordered" evidence="1">
    <location>
        <begin position="136"/>
        <end position="160"/>
    </location>
</feature>
<evidence type="ECO:0000256" key="1">
    <source>
        <dbReference type="SAM" id="MobiDB-lite"/>
    </source>
</evidence>
<reference evidence="2 3" key="1">
    <citation type="submission" date="2024-05" db="EMBL/GenBank/DDBJ databases">
        <title>Culex pipiens pipiens assembly and annotation.</title>
        <authorList>
            <person name="Alout H."/>
            <person name="Durand T."/>
        </authorList>
    </citation>
    <scope>NUCLEOTIDE SEQUENCE [LARGE SCALE GENOMIC DNA]</scope>
    <source>
        <strain evidence="2">HA-2024</strain>
        <tissue evidence="2">Whole body</tissue>
    </source>
</reference>
<evidence type="ECO:0000313" key="3">
    <source>
        <dbReference type="Proteomes" id="UP001562425"/>
    </source>
</evidence>
<dbReference type="AlphaFoldDB" id="A0ABD1DX11"/>
<comment type="caution">
    <text evidence="2">The sequence shown here is derived from an EMBL/GenBank/DDBJ whole genome shotgun (WGS) entry which is preliminary data.</text>
</comment>
<gene>
    <name evidence="2" type="ORF">pipiens_019110</name>
</gene>
<proteinExistence type="predicted"/>
<dbReference type="Proteomes" id="UP001562425">
    <property type="component" value="Unassembled WGS sequence"/>
</dbReference>
<dbReference type="EMBL" id="JBEHCU010000923">
    <property type="protein sequence ID" value="KAL1403999.1"/>
    <property type="molecule type" value="Genomic_DNA"/>
</dbReference>
<sequence>MVRTGGTRLQDCSLLELLQSLGSSTHPDPKLDVILVRRQTGSSTEEKVSRIDRPNRSAGSISSNLLHKLTETIKNSKNIESNKAVAAASSLPKCFTTPVPNQIMSPANKILDEIRNTPSYLIHSSLSCVSVLGSSDGTGGTGTSKQETPYRISRPPVSVQSPSAIGNGNCFDRLDSCEELVAFQQ</sequence>
<protein>
    <submittedName>
        <fullName evidence="2">Uncharacterized protein</fullName>
    </submittedName>
</protein>
<organism evidence="2 3">
    <name type="scientific">Culex pipiens pipiens</name>
    <name type="common">Northern house mosquito</name>
    <dbReference type="NCBI Taxonomy" id="38569"/>
    <lineage>
        <taxon>Eukaryota</taxon>
        <taxon>Metazoa</taxon>
        <taxon>Ecdysozoa</taxon>
        <taxon>Arthropoda</taxon>
        <taxon>Hexapoda</taxon>
        <taxon>Insecta</taxon>
        <taxon>Pterygota</taxon>
        <taxon>Neoptera</taxon>
        <taxon>Endopterygota</taxon>
        <taxon>Diptera</taxon>
        <taxon>Nematocera</taxon>
        <taxon>Culicoidea</taxon>
        <taxon>Culicidae</taxon>
        <taxon>Culicinae</taxon>
        <taxon>Culicini</taxon>
        <taxon>Culex</taxon>
        <taxon>Culex</taxon>
    </lineage>
</organism>
<keyword evidence="3" id="KW-1185">Reference proteome</keyword>
<name>A0ABD1DX11_CULPP</name>
<accession>A0ABD1DX11</accession>